<comment type="caution">
    <text evidence="2">The sequence shown here is derived from an EMBL/GenBank/DDBJ whole genome shotgun (WGS) entry which is preliminary data.</text>
</comment>
<sequence>MIVTTAYIKRKILMVGNAAVMHSLKVYLKKYFMEIPVSLKSAAMVLNLKKRSKASCKCQGAFLIQKIPQIPKLHRCNNNLDIKQSKRAAFYMPKNRSKHEKTKKAAWPETPKTMDLTGRHP</sequence>
<evidence type="ECO:0000313" key="3">
    <source>
        <dbReference type="Proteomes" id="UP000003136"/>
    </source>
</evidence>
<dbReference type="HOGENOM" id="CLU_2033440_0_0_9"/>
<dbReference type="AlphaFoldDB" id="B7AR47"/>
<organism evidence="2 3">
    <name type="scientific">[Bacteroides] pectinophilus ATCC 43243</name>
    <dbReference type="NCBI Taxonomy" id="483218"/>
    <lineage>
        <taxon>Bacteria</taxon>
        <taxon>Bacillati</taxon>
        <taxon>Bacillota</taxon>
        <taxon>Clostridia</taxon>
        <taxon>Eubacteriales</taxon>
    </lineage>
</organism>
<reference evidence="2 3" key="1">
    <citation type="submission" date="2008-11" db="EMBL/GenBank/DDBJ databases">
        <title>Draft genome sequence of Bacteroides pectinophilus (ATCC 43243).</title>
        <authorList>
            <person name="Sudarsanam P."/>
            <person name="Ley R."/>
            <person name="Guruge J."/>
            <person name="Turnbaugh P.J."/>
            <person name="Mahowald M."/>
            <person name="Liep D."/>
            <person name="Gordon J."/>
        </authorList>
    </citation>
    <scope>NUCLEOTIDE SEQUENCE [LARGE SCALE GENOMIC DNA]</scope>
    <source>
        <strain evidence="2 3">ATCC 43243</strain>
    </source>
</reference>
<dbReference type="Proteomes" id="UP000003136">
    <property type="component" value="Unassembled WGS sequence"/>
</dbReference>
<reference evidence="2 3" key="2">
    <citation type="submission" date="2008-11" db="EMBL/GenBank/DDBJ databases">
        <authorList>
            <person name="Fulton L."/>
            <person name="Clifton S."/>
            <person name="Fulton B."/>
            <person name="Xu J."/>
            <person name="Minx P."/>
            <person name="Pepin K.H."/>
            <person name="Johnson M."/>
            <person name="Bhonagiri V."/>
            <person name="Nash W.E."/>
            <person name="Mardis E.R."/>
            <person name="Wilson R.K."/>
        </authorList>
    </citation>
    <scope>NUCLEOTIDE SEQUENCE [LARGE SCALE GENOMIC DNA]</scope>
    <source>
        <strain evidence="2 3">ATCC 43243</strain>
    </source>
</reference>
<feature type="compositionally biased region" description="Basic residues" evidence="1">
    <location>
        <begin position="95"/>
        <end position="104"/>
    </location>
</feature>
<feature type="region of interest" description="Disordered" evidence="1">
    <location>
        <begin position="92"/>
        <end position="121"/>
    </location>
</feature>
<dbReference type="STRING" id="483218.BACPEC_01157"/>
<protein>
    <submittedName>
        <fullName evidence="2">Uncharacterized protein</fullName>
    </submittedName>
</protein>
<evidence type="ECO:0000256" key="1">
    <source>
        <dbReference type="SAM" id="MobiDB-lite"/>
    </source>
</evidence>
<gene>
    <name evidence="2" type="ORF">BACPEC_01157</name>
</gene>
<dbReference type="EMBL" id="ABVQ01000035">
    <property type="protein sequence ID" value="EEC58169.1"/>
    <property type="molecule type" value="Genomic_DNA"/>
</dbReference>
<keyword evidence="3" id="KW-1185">Reference proteome</keyword>
<accession>B7AR47</accession>
<evidence type="ECO:0000313" key="2">
    <source>
        <dbReference type="EMBL" id="EEC58169.1"/>
    </source>
</evidence>
<name>B7AR47_9FIRM</name>
<proteinExistence type="predicted"/>